<comment type="domain">
    <text evidence="6">Has three domains with a flexible linker between the domains II and III and assumes an 'L' shape. Domain III is highly mobile and contacts RuvB.</text>
</comment>
<dbReference type="SUPFAM" id="SSF50249">
    <property type="entry name" value="Nucleic acid-binding proteins"/>
    <property type="match status" value="1"/>
</dbReference>
<evidence type="ECO:0000259" key="7">
    <source>
        <dbReference type="SMART" id="SM00278"/>
    </source>
</evidence>
<evidence type="ECO:0000256" key="3">
    <source>
        <dbReference type="ARBA" id="ARBA00023125"/>
    </source>
</evidence>
<reference evidence="8 9" key="1">
    <citation type="submission" date="2017-09" db="EMBL/GenBank/DDBJ databases">
        <title>Depth-based differentiation of microbial function through sediment-hosted aquifers and enrichment of novel symbionts in the deep terrestrial subsurface.</title>
        <authorList>
            <person name="Probst A.J."/>
            <person name="Ladd B."/>
            <person name="Jarett J.K."/>
            <person name="Geller-Mcgrath D.E."/>
            <person name="Sieber C.M."/>
            <person name="Emerson J.B."/>
            <person name="Anantharaman K."/>
            <person name="Thomas B.C."/>
            <person name="Malmstrom R."/>
            <person name="Stieglmeier M."/>
            <person name="Klingl A."/>
            <person name="Woyke T."/>
            <person name="Ryan C.M."/>
            <person name="Banfield J.F."/>
        </authorList>
    </citation>
    <scope>NUCLEOTIDE SEQUENCE [LARGE SCALE GENOMIC DNA]</scope>
    <source>
        <strain evidence="8">CG08_land_8_20_14_0_20_40_16</strain>
    </source>
</reference>
<comment type="subcellular location">
    <subcellularLocation>
        <location evidence="6">Cytoplasm</location>
    </subcellularLocation>
</comment>
<dbReference type="GO" id="GO:0005737">
    <property type="term" value="C:cytoplasm"/>
    <property type="evidence" value="ECO:0007669"/>
    <property type="project" value="UniProtKB-SubCell"/>
</dbReference>
<keyword evidence="5 6" id="KW-0234">DNA repair</keyword>
<dbReference type="Gene3D" id="1.10.8.10">
    <property type="entry name" value="DNA helicase RuvA subunit, C-terminal domain"/>
    <property type="match status" value="1"/>
</dbReference>
<keyword evidence="2 6" id="KW-0227">DNA damage</keyword>
<dbReference type="GO" id="GO:0000400">
    <property type="term" value="F:four-way junction DNA binding"/>
    <property type="evidence" value="ECO:0007669"/>
    <property type="project" value="UniProtKB-UniRule"/>
</dbReference>
<evidence type="ECO:0000256" key="1">
    <source>
        <dbReference type="ARBA" id="ARBA00022490"/>
    </source>
</evidence>
<dbReference type="Pfam" id="PF01330">
    <property type="entry name" value="RuvA_N"/>
    <property type="match status" value="1"/>
</dbReference>
<dbReference type="InterPro" id="IPR013849">
    <property type="entry name" value="DNA_helicase_Holl-junc_RuvA_I"/>
</dbReference>
<accession>A0A2H0YX69</accession>
<feature type="domain" description="Helix-hairpin-helix DNA-binding motif class 1" evidence="7">
    <location>
        <begin position="72"/>
        <end position="91"/>
    </location>
</feature>
<dbReference type="InterPro" id="IPR036267">
    <property type="entry name" value="RuvA_C_sf"/>
</dbReference>
<dbReference type="GO" id="GO:0009378">
    <property type="term" value="F:four-way junction helicase activity"/>
    <property type="evidence" value="ECO:0007669"/>
    <property type="project" value="InterPro"/>
</dbReference>
<comment type="function">
    <text evidence="6">The RuvA-RuvB-RuvC complex processes Holliday junction (HJ) DNA during genetic recombination and DNA repair, while the RuvA-RuvB complex plays an important role in the rescue of blocked DNA replication forks via replication fork reversal (RFR). RuvA specifically binds to HJ cruciform DNA, conferring on it an open structure. The RuvB hexamer acts as an ATP-dependent pump, pulling dsDNA into and through the RuvAB complex. HJ branch migration allows RuvC to scan DNA until it finds its consensus sequence, where it cleaves and resolves the cruciform DNA.</text>
</comment>
<keyword evidence="3 6" id="KW-0238">DNA-binding</keyword>
<evidence type="ECO:0000313" key="9">
    <source>
        <dbReference type="Proteomes" id="UP000231542"/>
    </source>
</evidence>
<dbReference type="SMART" id="SM00278">
    <property type="entry name" value="HhH1"/>
    <property type="match status" value="2"/>
</dbReference>
<dbReference type="SUPFAM" id="SSF47781">
    <property type="entry name" value="RuvA domain 2-like"/>
    <property type="match status" value="1"/>
</dbReference>
<organism evidence="8 9">
    <name type="scientific">Candidatus Kerfeldbacteria bacterium CG08_land_8_20_14_0_20_40_16</name>
    <dbReference type="NCBI Taxonomy" id="2014244"/>
    <lineage>
        <taxon>Bacteria</taxon>
        <taxon>Candidatus Kerfeldiibacteriota</taxon>
    </lineage>
</organism>
<dbReference type="HAMAP" id="MF_00031">
    <property type="entry name" value="DNA_HJ_migration_RuvA"/>
    <property type="match status" value="1"/>
</dbReference>
<name>A0A2H0YX69_9BACT</name>
<dbReference type="GO" id="GO:0006310">
    <property type="term" value="P:DNA recombination"/>
    <property type="evidence" value="ECO:0007669"/>
    <property type="project" value="UniProtKB-UniRule"/>
</dbReference>
<dbReference type="Pfam" id="PF07499">
    <property type="entry name" value="RuvA_C"/>
    <property type="match status" value="1"/>
</dbReference>
<dbReference type="Gene3D" id="2.40.50.140">
    <property type="entry name" value="Nucleic acid-binding proteins"/>
    <property type="match status" value="1"/>
</dbReference>
<dbReference type="CDD" id="cd14332">
    <property type="entry name" value="UBA_RuvA_C"/>
    <property type="match status" value="1"/>
</dbReference>
<dbReference type="AlphaFoldDB" id="A0A2H0YX69"/>
<feature type="region of interest" description="Domain III" evidence="6">
    <location>
        <begin position="137"/>
        <end position="194"/>
    </location>
</feature>
<comment type="caution">
    <text evidence="8">The sequence shown here is derived from an EMBL/GenBank/DDBJ whole genome shotgun (WGS) entry which is preliminary data.</text>
</comment>
<dbReference type="InterPro" id="IPR012340">
    <property type="entry name" value="NA-bd_OB-fold"/>
</dbReference>
<protein>
    <recommendedName>
        <fullName evidence="6">Holliday junction branch migration complex subunit RuvA</fullName>
    </recommendedName>
</protein>
<evidence type="ECO:0000313" key="8">
    <source>
        <dbReference type="EMBL" id="PIS43087.1"/>
    </source>
</evidence>
<evidence type="ECO:0000256" key="6">
    <source>
        <dbReference type="HAMAP-Rule" id="MF_00031"/>
    </source>
</evidence>
<dbReference type="NCBIfam" id="TIGR00084">
    <property type="entry name" value="ruvA"/>
    <property type="match status" value="1"/>
</dbReference>
<sequence length="194" mass="21744">MITYLKGKVKYKNKSYIVIDVHDVGYRVFVVPQFQEKIKEDEAVELYTFQHVGEDKTELYGFEQIDELEFFEQLIHISGIGPKSALGILTQAKVDEVKRAVIHGDSSLLTKVSGIGKKTAERIILELKNKIDVSDKESKEFLKGGIKDDVETIDALVSLGYSLSEAREALKLIPEEATTIEQKVKAALKLSGKK</sequence>
<gene>
    <name evidence="6 8" type="primary">ruvA</name>
    <name evidence="8" type="ORF">COT24_00105</name>
</gene>
<dbReference type="InterPro" id="IPR011114">
    <property type="entry name" value="RuvA_C"/>
</dbReference>
<evidence type="ECO:0000256" key="2">
    <source>
        <dbReference type="ARBA" id="ARBA00022763"/>
    </source>
</evidence>
<dbReference type="GO" id="GO:0006281">
    <property type="term" value="P:DNA repair"/>
    <property type="evidence" value="ECO:0007669"/>
    <property type="project" value="UniProtKB-UniRule"/>
</dbReference>
<proteinExistence type="inferred from homology"/>
<dbReference type="GO" id="GO:0048476">
    <property type="term" value="C:Holliday junction resolvase complex"/>
    <property type="evidence" value="ECO:0007669"/>
    <property type="project" value="UniProtKB-UniRule"/>
</dbReference>
<feature type="domain" description="Helix-hairpin-helix DNA-binding motif class 1" evidence="7">
    <location>
        <begin position="107"/>
        <end position="126"/>
    </location>
</feature>
<dbReference type="EMBL" id="PEXU01000002">
    <property type="protein sequence ID" value="PIS43087.1"/>
    <property type="molecule type" value="Genomic_DNA"/>
</dbReference>
<dbReference type="InterPro" id="IPR010994">
    <property type="entry name" value="RuvA_2-like"/>
</dbReference>
<dbReference type="GO" id="GO:0009379">
    <property type="term" value="C:Holliday junction helicase complex"/>
    <property type="evidence" value="ECO:0007669"/>
    <property type="project" value="InterPro"/>
</dbReference>
<dbReference type="Gene3D" id="1.10.150.20">
    <property type="entry name" value="5' to 3' exonuclease, C-terminal subdomain"/>
    <property type="match status" value="1"/>
</dbReference>
<comment type="caution">
    <text evidence="6">Lacks conserved residue(s) required for the propagation of feature annotation.</text>
</comment>
<keyword evidence="4 6" id="KW-0233">DNA recombination</keyword>
<keyword evidence="1 6" id="KW-0963">Cytoplasm</keyword>
<comment type="similarity">
    <text evidence="6">Belongs to the RuvA family.</text>
</comment>
<dbReference type="SUPFAM" id="SSF46929">
    <property type="entry name" value="DNA helicase RuvA subunit, C-terminal domain"/>
    <property type="match status" value="1"/>
</dbReference>
<dbReference type="Pfam" id="PF14520">
    <property type="entry name" value="HHH_5"/>
    <property type="match status" value="1"/>
</dbReference>
<comment type="subunit">
    <text evidence="6">Homotetramer. Forms an RuvA(8)-RuvB(12)-Holliday junction (HJ) complex. HJ DNA is sandwiched between 2 RuvA tetramers; dsDNA enters through RuvA and exits via RuvB. An RuvB hexamer assembles on each DNA strand where it exits the tetramer. Each RuvB hexamer is contacted by two RuvA subunits (via domain III) on 2 adjacent RuvB subunits; this complex drives branch migration. In the full resolvosome a probable DNA-RuvA(4)-RuvB(12)-RuvC(2) complex forms which resolves the HJ.</text>
</comment>
<evidence type="ECO:0000256" key="5">
    <source>
        <dbReference type="ARBA" id="ARBA00023204"/>
    </source>
</evidence>
<dbReference type="InterPro" id="IPR000085">
    <property type="entry name" value="RuvA"/>
</dbReference>
<evidence type="ECO:0000256" key="4">
    <source>
        <dbReference type="ARBA" id="ARBA00023172"/>
    </source>
</evidence>
<dbReference type="InterPro" id="IPR003583">
    <property type="entry name" value="Hlx-hairpin-Hlx_DNA-bd_motif"/>
</dbReference>
<dbReference type="GO" id="GO:0005524">
    <property type="term" value="F:ATP binding"/>
    <property type="evidence" value="ECO:0007669"/>
    <property type="project" value="InterPro"/>
</dbReference>
<dbReference type="Proteomes" id="UP000231542">
    <property type="component" value="Unassembled WGS sequence"/>
</dbReference>